<name>A0A0E9RYY0_ANGAN</name>
<proteinExistence type="predicted"/>
<reference evidence="1" key="1">
    <citation type="submission" date="2014-11" db="EMBL/GenBank/DDBJ databases">
        <authorList>
            <person name="Amaro Gonzalez C."/>
        </authorList>
    </citation>
    <scope>NUCLEOTIDE SEQUENCE</scope>
</reference>
<reference evidence="1" key="2">
    <citation type="journal article" date="2015" name="Fish Shellfish Immunol.">
        <title>Early steps in the European eel (Anguilla anguilla)-Vibrio vulnificus interaction in the gills: Role of the RtxA13 toxin.</title>
        <authorList>
            <person name="Callol A."/>
            <person name="Pajuelo D."/>
            <person name="Ebbesson L."/>
            <person name="Teles M."/>
            <person name="MacKenzie S."/>
            <person name="Amaro C."/>
        </authorList>
    </citation>
    <scope>NUCLEOTIDE SEQUENCE</scope>
</reference>
<protein>
    <submittedName>
        <fullName evidence="1">Uncharacterized protein</fullName>
    </submittedName>
</protein>
<dbReference type="AlphaFoldDB" id="A0A0E9RYY0"/>
<dbReference type="EMBL" id="GBXM01074987">
    <property type="protein sequence ID" value="JAH33590.1"/>
    <property type="molecule type" value="Transcribed_RNA"/>
</dbReference>
<evidence type="ECO:0000313" key="1">
    <source>
        <dbReference type="EMBL" id="JAH33590.1"/>
    </source>
</evidence>
<accession>A0A0E9RYY0</accession>
<organism evidence="1">
    <name type="scientific">Anguilla anguilla</name>
    <name type="common">European freshwater eel</name>
    <name type="synonym">Muraena anguilla</name>
    <dbReference type="NCBI Taxonomy" id="7936"/>
    <lineage>
        <taxon>Eukaryota</taxon>
        <taxon>Metazoa</taxon>
        <taxon>Chordata</taxon>
        <taxon>Craniata</taxon>
        <taxon>Vertebrata</taxon>
        <taxon>Euteleostomi</taxon>
        <taxon>Actinopterygii</taxon>
        <taxon>Neopterygii</taxon>
        <taxon>Teleostei</taxon>
        <taxon>Anguilliformes</taxon>
        <taxon>Anguillidae</taxon>
        <taxon>Anguilla</taxon>
    </lineage>
</organism>
<sequence>MWAVPQNSWGPFQFLSELYLMISLSLAISECINS</sequence>